<dbReference type="SUPFAM" id="SSF48173">
    <property type="entry name" value="Cryptochrome/photolyase FAD-binding domain"/>
    <property type="match status" value="1"/>
</dbReference>
<dbReference type="EC" id="4.1.99.3" evidence="8"/>
<dbReference type="InterPro" id="IPR006050">
    <property type="entry name" value="DNA_photolyase_N"/>
</dbReference>
<dbReference type="PANTHER" id="PTHR11455">
    <property type="entry name" value="CRYPTOCHROME"/>
    <property type="match status" value="1"/>
</dbReference>
<dbReference type="InterPro" id="IPR002081">
    <property type="entry name" value="Cryptochrome/DNA_photolyase_1"/>
</dbReference>
<dbReference type="RefSeq" id="WP_369314162.1">
    <property type="nucleotide sequence ID" value="NZ_JBEHZE010000001.1"/>
</dbReference>
<dbReference type="SUPFAM" id="SSF52425">
    <property type="entry name" value="Cryptochrome/photolyase, N-terminal domain"/>
    <property type="match status" value="1"/>
</dbReference>
<comment type="similarity">
    <text evidence="6">Belongs to the DNA photolyase family.</text>
</comment>
<evidence type="ECO:0000256" key="6">
    <source>
        <dbReference type="RuleBase" id="RU004182"/>
    </source>
</evidence>
<dbReference type="PANTHER" id="PTHR11455:SF9">
    <property type="entry name" value="CRYPTOCHROME CIRCADIAN CLOCK 5 ISOFORM X1"/>
    <property type="match status" value="1"/>
</dbReference>
<dbReference type="PROSITE" id="PS00691">
    <property type="entry name" value="DNA_PHOTOLYASES_1_2"/>
    <property type="match status" value="1"/>
</dbReference>
<comment type="cofactor">
    <cofactor evidence="2">
        <name>FAD</name>
        <dbReference type="ChEBI" id="CHEBI:57692"/>
    </cofactor>
</comment>
<dbReference type="Gene3D" id="3.40.50.620">
    <property type="entry name" value="HUPs"/>
    <property type="match status" value="1"/>
</dbReference>
<protein>
    <submittedName>
        <fullName evidence="8">Deoxyribodipyrimidine photo-lyase</fullName>
        <ecNumber evidence="8">4.1.99.3</ecNumber>
    </submittedName>
</protein>
<keyword evidence="5 6" id="KW-0157">Chromophore</keyword>
<comment type="caution">
    <text evidence="8">The sequence shown here is derived from an EMBL/GenBank/DDBJ whole genome shotgun (WGS) entry which is preliminary data.</text>
</comment>
<evidence type="ECO:0000256" key="5">
    <source>
        <dbReference type="ARBA" id="ARBA00022991"/>
    </source>
</evidence>
<dbReference type="Gene3D" id="1.10.579.10">
    <property type="entry name" value="DNA Cyclobutane Dipyrimidine Photolyase, subunit A, domain 3"/>
    <property type="match status" value="1"/>
</dbReference>
<evidence type="ECO:0000313" key="8">
    <source>
        <dbReference type="EMBL" id="MEX6634172.1"/>
    </source>
</evidence>
<dbReference type="Proteomes" id="UP001560685">
    <property type="component" value="Unassembled WGS sequence"/>
</dbReference>
<feature type="domain" description="Photolyase/cryptochrome alpha/beta" evidence="7">
    <location>
        <begin position="4"/>
        <end position="131"/>
    </location>
</feature>
<dbReference type="InterPro" id="IPR018394">
    <property type="entry name" value="DNA_photolyase_1_CS_C"/>
</dbReference>
<dbReference type="InterPro" id="IPR036134">
    <property type="entry name" value="Crypto/Photolyase_FAD-like_sf"/>
</dbReference>
<organism evidence="8 9">
    <name type="scientific">Hyphococcus lacteus</name>
    <dbReference type="NCBI Taxonomy" id="3143536"/>
    <lineage>
        <taxon>Bacteria</taxon>
        <taxon>Pseudomonadati</taxon>
        <taxon>Pseudomonadota</taxon>
        <taxon>Alphaproteobacteria</taxon>
        <taxon>Parvularculales</taxon>
        <taxon>Parvularculaceae</taxon>
        <taxon>Hyphococcus</taxon>
    </lineage>
</organism>
<comment type="cofactor">
    <cofactor evidence="1">
        <name>(6R)-5,10-methylene-5,6,7,8-tetrahydrofolate</name>
        <dbReference type="ChEBI" id="CHEBI:15636"/>
    </cofactor>
</comment>
<dbReference type="GO" id="GO:0003904">
    <property type="term" value="F:deoxyribodipyrimidine photo-lyase activity"/>
    <property type="evidence" value="ECO:0007669"/>
    <property type="project" value="UniProtKB-EC"/>
</dbReference>
<dbReference type="InterPro" id="IPR036155">
    <property type="entry name" value="Crypto/Photolyase_N_sf"/>
</dbReference>
<keyword evidence="9" id="KW-1185">Reference proteome</keyword>
<sequence length="479" mass="54081">MKQRPVVVWFRNDLRLADNPALTAAVKTGAPVIAVYIYDENAAYAPGAASCWWLHESLKALQSAMAKLGMTLILRRGGEAKIVRAIVQETEAAAVFWNRRYSAPQVEIDKNLKNELSNGDVSVKTFNASLLREPWEIETGSGTPYRVFTPFWKKLKEFGPNRVSPLPAPKKLQSEKLIESEDLTSWNLQPDNPNWAKKISAHWSPGEFTAINTLDNFLENAIDAYGDGRDRPDKELTSRLSPHLHFGEISPNQIWQSVQHGMNAGNFSEAAGYKFLSEIAWREFSYSLLYYNPSISEKPLRPEFAGYPWRDDPNGLGLWQRGQTGYPIVDAGMRQLWRTGWMHNRVRMIVASFLIKDLLIPWQHGAAWFWDTLVDADVANNSASWQWVAGSGADASPYFRIFNPITQGEKFDPKGDYVRKFVPELKNLPDKFIHAPWKAPEAVLAKAGVTLGNNYNNPIVDHAHARNRALAGYSEIKGR</sequence>
<dbReference type="PROSITE" id="PS00394">
    <property type="entry name" value="DNA_PHOTOLYASES_1_1"/>
    <property type="match status" value="1"/>
</dbReference>
<evidence type="ECO:0000313" key="9">
    <source>
        <dbReference type="Proteomes" id="UP001560685"/>
    </source>
</evidence>
<dbReference type="InterPro" id="IPR005101">
    <property type="entry name" value="Cryptochr/Photolyase_FAD-bd"/>
</dbReference>
<keyword evidence="8" id="KW-0456">Lyase</keyword>
<dbReference type="Pfam" id="PF03441">
    <property type="entry name" value="FAD_binding_7"/>
    <property type="match status" value="1"/>
</dbReference>
<reference evidence="8 9" key="1">
    <citation type="submission" date="2024-05" db="EMBL/GenBank/DDBJ databases">
        <title>Three bacterial strains, DH-69, EH-24, and ECK-19 isolated from coastal sediments.</title>
        <authorList>
            <person name="Ye Y.-Q."/>
            <person name="Du Z.-J."/>
        </authorList>
    </citation>
    <scope>NUCLEOTIDE SEQUENCE [LARGE SCALE GENOMIC DNA]</scope>
    <source>
        <strain evidence="8 9">ECK-19</strain>
    </source>
</reference>
<dbReference type="EMBL" id="JBEHZE010000001">
    <property type="protein sequence ID" value="MEX6634172.1"/>
    <property type="molecule type" value="Genomic_DNA"/>
</dbReference>
<dbReference type="PRINTS" id="PR00147">
    <property type="entry name" value="DNAPHOTLYASE"/>
</dbReference>
<evidence type="ECO:0000256" key="3">
    <source>
        <dbReference type="ARBA" id="ARBA00022630"/>
    </source>
</evidence>
<evidence type="ECO:0000256" key="4">
    <source>
        <dbReference type="ARBA" id="ARBA00022827"/>
    </source>
</evidence>
<dbReference type="InterPro" id="IPR014729">
    <property type="entry name" value="Rossmann-like_a/b/a_fold"/>
</dbReference>
<dbReference type="PROSITE" id="PS51645">
    <property type="entry name" value="PHR_CRY_ALPHA_BETA"/>
    <property type="match status" value="1"/>
</dbReference>
<gene>
    <name evidence="8" type="ORF">ABFZ84_11515</name>
</gene>
<evidence type="ECO:0000256" key="1">
    <source>
        <dbReference type="ARBA" id="ARBA00001932"/>
    </source>
</evidence>
<evidence type="ECO:0000259" key="7">
    <source>
        <dbReference type="PROSITE" id="PS51645"/>
    </source>
</evidence>
<name>A0ABV3Z9V9_9PROT</name>
<accession>A0ABV3Z9V9</accession>
<evidence type="ECO:0000256" key="2">
    <source>
        <dbReference type="ARBA" id="ARBA00001974"/>
    </source>
</evidence>
<keyword evidence="4 6" id="KW-0274">FAD</keyword>
<keyword evidence="3 6" id="KW-0285">Flavoprotein</keyword>
<proteinExistence type="inferred from homology"/>
<dbReference type="Gene3D" id="1.25.40.80">
    <property type="match status" value="1"/>
</dbReference>
<dbReference type="Pfam" id="PF00875">
    <property type="entry name" value="DNA_photolyase"/>
    <property type="match status" value="1"/>
</dbReference>